<dbReference type="PANTHER" id="PTHR42850">
    <property type="entry name" value="METALLOPHOSPHOESTERASE"/>
    <property type="match status" value="1"/>
</dbReference>
<reference evidence="2 3" key="1">
    <citation type="submission" date="2024-05" db="EMBL/GenBank/DDBJ databases">
        <title>Genome sequence of Ponticoccus litoralis KCCM 90028.</title>
        <authorList>
            <person name="Kim J.M."/>
            <person name="Lee J.K."/>
            <person name="Choi B.J."/>
            <person name="Bayburt H."/>
            <person name="Baek J.H."/>
            <person name="Jeon C.O."/>
        </authorList>
    </citation>
    <scope>NUCLEOTIDE SEQUENCE [LARGE SCALE GENOMIC DNA]</scope>
    <source>
        <strain evidence="2 3">KCCM 90028</strain>
    </source>
</reference>
<keyword evidence="3" id="KW-1185">Reference proteome</keyword>
<dbReference type="Pfam" id="PF00149">
    <property type="entry name" value="Metallophos"/>
    <property type="match status" value="1"/>
</dbReference>
<comment type="caution">
    <text evidence="2">The sequence shown here is derived from an EMBL/GenBank/DDBJ whole genome shotgun (WGS) entry which is preliminary data.</text>
</comment>
<evidence type="ECO:0000313" key="3">
    <source>
        <dbReference type="Proteomes" id="UP001428774"/>
    </source>
</evidence>
<gene>
    <name evidence="2" type="ORF">ABFB10_07480</name>
</gene>
<dbReference type="InterPro" id="IPR029052">
    <property type="entry name" value="Metallo-depent_PP-like"/>
</dbReference>
<dbReference type="InterPro" id="IPR050126">
    <property type="entry name" value="Ap4A_hydrolase"/>
</dbReference>
<dbReference type="Gene3D" id="3.60.21.10">
    <property type="match status" value="1"/>
</dbReference>
<dbReference type="GO" id="GO:0016791">
    <property type="term" value="F:phosphatase activity"/>
    <property type="evidence" value="ECO:0007669"/>
    <property type="project" value="TreeGrafter"/>
</dbReference>
<dbReference type="RefSeq" id="WP_347166035.1">
    <property type="nucleotide sequence ID" value="NZ_JBDNCH010000002.1"/>
</dbReference>
<dbReference type="Proteomes" id="UP001428774">
    <property type="component" value="Unassembled WGS sequence"/>
</dbReference>
<evidence type="ECO:0000313" key="2">
    <source>
        <dbReference type="EMBL" id="MEN9060906.1"/>
    </source>
</evidence>
<dbReference type="GO" id="GO:0005737">
    <property type="term" value="C:cytoplasm"/>
    <property type="evidence" value="ECO:0007669"/>
    <property type="project" value="TreeGrafter"/>
</dbReference>
<feature type="domain" description="Calcineurin-like phosphoesterase" evidence="1">
    <location>
        <begin position="1"/>
        <end position="212"/>
    </location>
</feature>
<dbReference type="GO" id="GO:0110154">
    <property type="term" value="P:RNA decapping"/>
    <property type="evidence" value="ECO:0007669"/>
    <property type="project" value="TreeGrafter"/>
</dbReference>
<protein>
    <submittedName>
        <fullName evidence="2">Metallophosphoesterase</fullName>
    </submittedName>
</protein>
<dbReference type="AlphaFoldDB" id="A0AAW9SKE6"/>
<sequence length="255" mass="27889">MPLYAVGDIHGQLGQLEQALDRIARDGGTDAPVVFLGDFVDRGPDSRAVIETFLAGLAGGRDWSFVKGNHDRMFERFLTEGILSDAQIKSGKLYLHPNLGGAATLQSYFDLAGAFGIDDATAARFGVEGVPGDILPDLIAAARTAVPESHRAFLRDLPLWLDRGPQIFVHAGIRPGLPMGYQQEDDLLWIRHEFHRDTRDHGALIVHGHTPVDWPELHLNRLNLDTGAGYGRELVPVVFDGDGIFALTARGRARL</sequence>
<dbReference type="EMBL" id="JBDNCH010000002">
    <property type="protein sequence ID" value="MEN9060906.1"/>
    <property type="molecule type" value="Genomic_DNA"/>
</dbReference>
<organism evidence="2 3">
    <name type="scientific">Ponticoccus litoralis</name>
    <dbReference type="NCBI Taxonomy" id="422297"/>
    <lineage>
        <taxon>Bacteria</taxon>
        <taxon>Pseudomonadati</taxon>
        <taxon>Pseudomonadota</taxon>
        <taxon>Alphaproteobacteria</taxon>
        <taxon>Rhodobacterales</taxon>
        <taxon>Roseobacteraceae</taxon>
        <taxon>Ponticoccus</taxon>
    </lineage>
</organism>
<dbReference type="PANTHER" id="PTHR42850:SF4">
    <property type="entry name" value="ZINC-DEPENDENT ENDOPOLYPHOSPHATASE"/>
    <property type="match status" value="1"/>
</dbReference>
<accession>A0AAW9SKE6</accession>
<dbReference type="SUPFAM" id="SSF56300">
    <property type="entry name" value="Metallo-dependent phosphatases"/>
    <property type="match status" value="1"/>
</dbReference>
<name>A0AAW9SKE6_9RHOB</name>
<dbReference type="InterPro" id="IPR004843">
    <property type="entry name" value="Calcineurin-like_PHP"/>
</dbReference>
<proteinExistence type="predicted"/>
<dbReference type="GO" id="GO:0008803">
    <property type="term" value="F:bis(5'-nucleosyl)-tetraphosphatase (symmetrical) activity"/>
    <property type="evidence" value="ECO:0007669"/>
    <property type="project" value="TreeGrafter"/>
</dbReference>
<evidence type="ECO:0000259" key="1">
    <source>
        <dbReference type="Pfam" id="PF00149"/>
    </source>
</evidence>